<dbReference type="Pfam" id="PF00582">
    <property type="entry name" value="Usp"/>
    <property type="match status" value="1"/>
</dbReference>
<keyword evidence="6" id="KW-0418">Kinase</keyword>
<comment type="subcellular location">
    <subcellularLocation>
        <location evidence="1">Membrane</location>
        <topology evidence="1">Multi-pass membrane protein</topology>
    </subcellularLocation>
</comment>
<dbReference type="Proteomes" id="UP001139502">
    <property type="component" value="Unassembled WGS sequence"/>
</dbReference>
<dbReference type="InterPro" id="IPR006016">
    <property type="entry name" value="UspA"/>
</dbReference>
<feature type="compositionally biased region" description="Basic and acidic residues" evidence="11">
    <location>
        <begin position="78"/>
        <end position="88"/>
    </location>
</feature>
<dbReference type="InterPro" id="IPR025201">
    <property type="entry name" value="KdpD_TM"/>
</dbReference>
<dbReference type="RefSeq" id="WP_254168961.1">
    <property type="nucleotide sequence ID" value="NZ_JANAFB010000061.1"/>
</dbReference>
<evidence type="ECO:0000313" key="16">
    <source>
        <dbReference type="EMBL" id="MCP3427212.1"/>
    </source>
</evidence>
<dbReference type="Gene3D" id="3.40.50.300">
    <property type="entry name" value="P-loop containing nucleotide triphosphate hydrolases"/>
    <property type="match status" value="2"/>
</dbReference>
<dbReference type="GO" id="GO:0005524">
    <property type="term" value="F:ATP binding"/>
    <property type="evidence" value="ECO:0007669"/>
    <property type="project" value="UniProtKB-KW"/>
</dbReference>
<organism evidence="16 17">
    <name type="scientific">Rothia santali</name>
    <dbReference type="NCBI Taxonomy" id="2949643"/>
    <lineage>
        <taxon>Bacteria</taxon>
        <taxon>Bacillati</taxon>
        <taxon>Actinomycetota</taxon>
        <taxon>Actinomycetes</taxon>
        <taxon>Micrococcales</taxon>
        <taxon>Micrococcaceae</taxon>
        <taxon>Rothia</taxon>
    </lineage>
</organism>
<name>A0A9X2HGD6_9MICC</name>
<evidence type="ECO:0000256" key="11">
    <source>
        <dbReference type="SAM" id="MobiDB-lite"/>
    </source>
</evidence>
<comment type="caution">
    <text evidence="16">The sequence shown here is derived from an EMBL/GenBank/DDBJ whole genome shotgun (WGS) entry which is preliminary data.</text>
</comment>
<dbReference type="InterPro" id="IPR038318">
    <property type="entry name" value="KdpD_sf"/>
</dbReference>
<keyword evidence="9" id="KW-0902">Two-component regulatory system</keyword>
<evidence type="ECO:0000256" key="8">
    <source>
        <dbReference type="ARBA" id="ARBA00022989"/>
    </source>
</evidence>
<dbReference type="GO" id="GO:0005886">
    <property type="term" value="C:plasma membrane"/>
    <property type="evidence" value="ECO:0007669"/>
    <property type="project" value="TreeGrafter"/>
</dbReference>
<proteinExistence type="predicted"/>
<feature type="non-terminal residue" evidence="16">
    <location>
        <position position="706"/>
    </location>
</feature>
<dbReference type="PANTHER" id="PTHR45569:SF1">
    <property type="entry name" value="SENSOR PROTEIN KDPD"/>
    <property type="match status" value="1"/>
</dbReference>
<dbReference type="PANTHER" id="PTHR45569">
    <property type="entry name" value="SENSOR PROTEIN KDPD"/>
    <property type="match status" value="1"/>
</dbReference>
<evidence type="ECO:0000256" key="2">
    <source>
        <dbReference type="ARBA" id="ARBA00022553"/>
    </source>
</evidence>
<evidence type="ECO:0000256" key="10">
    <source>
        <dbReference type="ARBA" id="ARBA00023136"/>
    </source>
</evidence>
<feature type="domain" description="Signal transduction histidine kinase osmosensitive K+ channel sensor N-terminal" evidence="14">
    <location>
        <begin position="4"/>
        <end position="60"/>
    </location>
</feature>
<feature type="transmembrane region" description="Helical" evidence="12">
    <location>
        <begin position="401"/>
        <end position="419"/>
    </location>
</feature>
<keyword evidence="2" id="KW-0597">Phosphoprotein</keyword>
<dbReference type="EMBL" id="JANAFB010000061">
    <property type="protein sequence ID" value="MCP3427212.1"/>
    <property type="molecule type" value="Genomic_DNA"/>
</dbReference>
<keyword evidence="17" id="KW-1185">Reference proteome</keyword>
<keyword evidence="5" id="KW-0547">Nucleotide-binding</keyword>
<dbReference type="InterPro" id="IPR052023">
    <property type="entry name" value="Histidine_kinase_KdpD"/>
</dbReference>
<keyword evidence="7" id="KW-0067">ATP-binding</keyword>
<sequence length="706" mass="73674">MTGRRGRLRVLLGAAPGVGTTCAMLEEGRRLLAEGRDVVLGVVETHGREATEALAAGIPRAAAAAGVPHARGTTGARQRPERPEDPRGRGGRAGPAGPRRRAGPRPQVVLVDELARANPAGARHARRWGDAEELLEAGIDVVSTVRVEQIASLDDVARRITGVPQDGTVPDRVLREADQVEVVDLAPASLRERLAAGLIYPAERVDAAVASYFRLGTLTALRELALLWLADDVEQALRDYRSEHGIEEDWGTRERVVVALPGGPEGEALLRRGARIAARSGGGELLAVHVAGQAAPGPGAPADRAAQRALAEQLGGTYHQVLGEDVPRALVGFARSVGATQLVLGAGRRGRWATRLTGRDVGTAVIGESAEIDVHIVPRAAAGGRSALPRSRSALTARRRLAGLAIALLGGPLLMWLLAPLRDPGSIATAVLSYQLLVVVVALVGGLWPALFAALLSGITLDLFFVEPHLTVAVADPVHLAALLLHVVIAALVSYVVDRAARQTQKARRAAAESELIQAVAGSVLGGRDEVRALVEQTREAFSLDAVRLVRDGEALAAAAGAGVPRLVVIGRASDGHEAELAEFVRRGRLAGVEVEVTGYLSDEGLLEAARSVGVPVVAHRHVSASGSLNSWLTAGRRPVVAANRYVAEMARARPGTLTVVAPEALAEAVTAARARPAGTLLEPSAVAGQGLEATAAAYLAWWGCT</sequence>
<keyword evidence="10 12" id="KW-0472">Membrane</keyword>
<protein>
    <submittedName>
        <fullName evidence="16">DUF4118 domain-containing protein</fullName>
    </submittedName>
</protein>
<feature type="domain" description="Sensor protein KdpD transmembrane" evidence="15">
    <location>
        <begin position="405"/>
        <end position="510"/>
    </location>
</feature>
<dbReference type="GO" id="GO:0000155">
    <property type="term" value="F:phosphorelay sensor kinase activity"/>
    <property type="evidence" value="ECO:0007669"/>
    <property type="project" value="InterPro"/>
</dbReference>
<evidence type="ECO:0000256" key="9">
    <source>
        <dbReference type="ARBA" id="ARBA00023012"/>
    </source>
</evidence>
<keyword evidence="3" id="KW-0808">Transferase</keyword>
<dbReference type="InterPro" id="IPR003852">
    <property type="entry name" value="Sig_transdc_His_kinase_KdpD_N"/>
</dbReference>
<evidence type="ECO:0000256" key="5">
    <source>
        <dbReference type="ARBA" id="ARBA00022741"/>
    </source>
</evidence>
<feature type="domain" description="Signal transduction histidine kinase osmosensitive K+ channel sensor N-terminal" evidence="14">
    <location>
        <begin position="105"/>
        <end position="233"/>
    </location>
</feature>
<dbReference type="Gene3D" id="3.40.50.620">
    <property type="entry name" value="HUPs"/>
    <property type="match status" value="1"/>
</dbReference>
<evidence type="ECO:0000259" key="14">
    <source>
        <dbReference type="Pfam" id="PF02702"/>
    </source>
</evidence>
<dbReference type="Pfam" id="PF13493">
    <property type="entry name" value="DUF4118"/>
    <property type="match status" value="1"/>
</dbReference>
<dbReference type="Gene3D" id="1.20.120.620">
    <property type="entry name" value="Backbone structure of the membrane domain of e. Coli histidine kinase receptor kdpd"/>
    <property type="match status" value="1"/>
</dbReference>
<keyword evidence="4 12" id="KW-0812">Transmembrane</keyword>
<evidence type="ECO:0000256" key="1">
    <source>
        <dbReference type="ARBA" id="ARBA00004141"/>
    </source>
</evidence>
<feature type="domain" description="UspA" evidence="13">
    <location>
        <begin position="254"/>
        <end position="378"/>
    </location>
</feature>
<evidence type="ECO:0000256" key="7">
    <source>
        <dbReference type="ARBA" id="ARBA00022840"/>
    </source>
</evidence>
<evidence type="ECO:0000313" key="17">
    <source>
        <dbReference type="Proteomes" id="UP001139502"/>
    </source>
</evidence>
<reference evidence="16" key="1">
    <citation type="submission" date="2022-06" db="EMBL/GenBank/DDBJ databases">
        <title>Rothia sp. isolated from sandalwood seedling.</title>
        <authorList>
            <person name="Tuikhar N."/>
            <person name="Kirdat K."/>
            <person name="Thorat V."/>
            <person name="Swetha P."/>
            <person name="Padma S."/>
            <person name="Sundararaj R."/>
            <person name="Yadav A."/>
        </authorList>
    </citation>
    <scope>NUCLEOTIDE SEQUENCE</scope>
    <source>
        <strain evidence="16">AR01</strain>
    </source>
</reference>
<feature type="region of interest" description="Disordered" evidence="11">
    <location>
        <begin position="62"/>
        <end position="106"/>
    </location>
</feature>
<evidence type="ECO:0000256" key="4">
    <source>
        <dbReference type="ARBA" id="ARBA00022692"/>
    </source>
</evidence>
<dbReference type="InterPro" id="IPR027417">
    <property type="entry name" value="P-loop_NTPase"/>
</dbReference>
<dbReference type="SUPFAM" id="SSF52402">
    <property type="entry name" value="Adenine nucleotide alpha hydrolases-like"/>
    <property type="match status" value="1"/>
</dbReference>
<evidence type="ECO:0000256" key="12">
    <source>
        <dbReference type="SAM" id="Phobius"/>
    </source>
</evidence>
<feature type="compositionally biased region" description="Low complexity" evidence="11">
    <location>
        <begin position="62"/>
        <end position="72"/>
    </location>
</feature>
<gene>
    <name evidence="16" type="ORF">NBM05_14665</name>
</gene>
<dbReference type="Pfam" id="PF02702">
    <property type="entry name" value="KdpD"/>
    <property type="match status" value="2"/>
</dbReference>
<evidence type="ECO:0000256" key="3">
    <source>
        <dbReference type="ARBA" id="ARBA00022679"/>
    </source>
</evidence>
<evidence type="ECO:0000259" key="15">
    <source>
        <dbReference type="Pfam" id="PF13493"/>
    </source>
</evidence>
<feature type="transmembrane region" description="Helical" evidence="12">
    <location>
        <begin position="478"/>
        <end position="497"/>
    </location>
</feature>
<dbReference type="AlphaFoldDB" id="A0A9X2HGD6"/>
<evidence type="ECO:0000259" key="13">
    <source>
        <dbReference type="Pfam" id="PF00582"/>
    </source>
</evidence>
<dbReference type="InterPro" id="IPR014729">
    <property type="entry name" value="Rossmann-like_a/b/a_fold"/>
</dbReference>
<keyword evidence="8 12" id="KW-1133">Transmembrane helix</keyword>
<evidence type="ECO:0000256" key="6">
    <source>
        <dbReference type="ARBA" id="ARBA00022777"/>
    </source>
</evidence>
<accession>A0A9X2HGD6</accession>